<evidence type="ECO:0000313" key="8">
    <source>
        <dbReference type="Proteomes" id="UP001156682"/>
    </source>
</evidence>
<dbReference type="PANTHER" id="PTHR30471">
    <property type="entry name" value="DNA REPAIR PROTEIN RADC"/>
    <property type="match status" value="1"/>
</dbReference>
<organism evidence="7 8">
    <name type="scientific">Marinospirillum insulare</name>
    <dbReference type="NCBI Taxonomy" id="217169"/>
    <lineage>
        <taxon>Bacteria</taxon>
        <taxon>Pseudomonadati</taxon>
        <taxon>Pseudomonadota</taxon>
        <taxon>Gammaproteobacteria</taxon>
        <taxon>Oceanospirillales</taxon>
        <taxon>Oceanospirillaceae</taxon>
        <taxon>Marinospirillum</taxon>
    </lineage>
</organism>
<dbReference type="SUPFAM" id="SSF102712">
    <property type="entry name" value="JAB1/MPN domain"/>
    <property type="match status" value="1"/>
</dbReference>
<keyword evidence="4" id="KW-0862">Zinc</keyword>
<sequence>MNNINQVAKTLRVSLEVAEKAMDYGLMKLATKPEDGLQLLGIESHAILWQAFNLVEIGLEQQIHRSEGLTSPEKAEKELINLLKLKYQNLEHEVFGLVWLDNQHRVLDVEILFRGTIDGCSVYPREVLKSALKSNAAAVIIFHNHPSGSDVPSESDKLITSKLQQALDVIEVRVLDHLILADSTVSFKKLGLL</sequence>
<proteinExistence type="predicted"/>
<evidence type="ECO:0000256" key="3">
    <source>
        <dbReference type="ARBA" id="ARBA00022801"/>
    </source>
</evidence>
<protein>
    <submittedName>
        <fullName evidence="7">UPF0758 protein</fullName>
    </submittedName>
</protein>
<dbReference type="Pfam" id="PF04002">
    <property type="entry name" value="RadC"/>
    <property type="match status" value="1"/>
</dbReference>
<dbReference type="PROSITE" id="PS01302">
    <property type="entry name" value="UPF0758"/>
    <property type="match status" value="1"/>
</dbReference>
<dbReference type="InterPro" id="IPR037518">
    <property type="entry name" value="MPN"/>
</dbReference>
<evidence type="ECO:0000256" key="5">
    <source>
        <dbReference type="ARBA" id="ARBA00023049"/>
    </source>
</evidence>
<dbReference type="InterPro" id="IPR025657">
    <property type="entry name" value="RadC_JAB"/>
</dbReference>
<dbReference type="InterPro" id="IPR001405">
    <property type="entry name" value="UPF0758"/>
</dbReference>
<dbReference type="RefSeq" id="WP_245597854.1">
    <property type="nucleotide sequence ID" value="NZ_BSOR01000068.1"/>
</dbReference>
<accession>A0ABQ5ZYJ2</accession>
<feature type="domain" description="MPN" evidence="6">
    <location>
        <begin position="68"/>
        <end position="193"/>
    </location>
</feature>
<dbReference type="EMBL" id="BSOR01000068">
    <property type="protein sequence ID" value="GLR65044.1"/>
    <property type="molecule type" value="Genomic_DNA"/>
</dbReference>
<evidence type="ECO:0000256" key="1">
    <source>
        <dbReference type="ARBA" id="ARBA00022670"/>
    </source>
</evidence>
<evidence type="ECO:0000256" key="2">
    <source>
        <dbReference type="ARBA" id="ARBA00022723"/>
    </source>
</evidence>
<dbReference type="InterPro" id="IPR020891">
    <property type="entry name" value="UPF0758_CS"/>
</dbReference>
<keyword evidence="3" id="KW-0378">Hydrolase</keyword>
<dbReference type="Proteomes" id="UP001156682">
    <property type="component" value="Unassembled WGS sequence"/>
</dbReference>
<name>A0ABQ5ZYJ2_9GAMM</name>
<evidence type="ECO:0000259" key="6">
    <source>
        <dbReference type="PROSITE" id="PS50249"/>
    </source>
</evidence>
<keyword evidence="1" id="KW-0645">Protease</keyword>
<evidence type="ECO:0000313" key="7">
    <source>
        <dbReference type="EMBL" id="GLR65044.1"/>
    </source>
</evidence>
<keyword evidence="5" id="KW-0482">Metalloprotease</keyword>
<keyword evidence="2" id="KW-0479">Metal-binding</keyword>
<reference evidence="8" key="1">
    <citation type="journal article" date="2019" name="Int. J. Syst. Evol. Microbiol.">
        <title>The Global Catalogue of Microorganisms (GCM) 10K type strain sequencing project: providing services to taxonomists for standard genome sequencing and annotation.</title>
        <authorList>
            <consortium name="The Broad Institute Genomics Platform"/>
            <consortium name="The Broad Institute Genome Sequencing Center for Infectious Disease"/>
            <person name="Wu L."/>
            <person name="Ma J."/>
        </authorList>
    </citation>
    <scope>NUCLEOTIDE SEQUENCE [LARGE SCALE GENOMIC DNA]</scope>
    <source>
        <strain evidence="8">NBRC 100033</strain>
    </source>
</reference>
<dbReference type="PROSITE" id="PS50249">
    <property type="entry name" value="MPN"/>
    <property type="match status" value="1"/>
</dbReference>
<comment type="caution">
    <text evidence="7">The sequence shown here is derived from an EMBL/GenBank/DDBJ whole genome shotgun (WGS) entry which is preliminary data.</text>
</comment>
<keyword evidence="8" id="KW-1185">Reference proteome</keyword>
<dbReference type="CDD" id="cd08071">
    <property type="entry name" value="MPN_DUF2466"/>
    <property type="match status" value="1"/>
</dbReference>
<gene>
    <name evidence="7" type="ORF">GCM10007878_24830</name>
</gene>
<dbReference type="PANTHER" id="PTHR30471:SF3">
    <property type="entry name" value="UPF0758 PROTEIN YEES-RELATED"/>
    <property type="match status" value="1"/>
</dbReference>
<dbReference type="Gene3D" id="3.40.140.10">
    <property type="entry name" value="Cytidine Deaminase, domain 2"/>
    <property type="match status" value="1"/>
</dbReference>
<evidence type="ECO:0000256" key="4">
    <source>
        <dbReference type="ARBA" id="ARBA00022833"/>
    </source>
</evidence>